<feature type="region of interest" description="Disordered" evidence="1">
    <location>
        <begin position="1"/>
        <end position="22"/>
    </location>
</feature>
<reference evidence="2" key="1">
    <citation type="submission" date="2024-06" db="UniProtKB">
        <authorList>
            <consortium name="Ensembl"/>
        </authorList>
    </citation>
    <scope>IDENTIFICATION</scope>
</reference>
<feature type="region of interest" description="Disordered" evidence="1">
    <location>
        <begin position="277"/>
        <end position="313"/>
    </location>
</feature>
<dbReference type="EMBL" id="AEYP01049487">
    <property type="status" value="NOT_ANNOTATED_CDS"/>
    <property type="molecule type" value="Genomic_DNA"/>
</dbReference>
<accession>M3Z5Q3</accession>
<dbReference type="Ensembl" id="ENSMPUT00000019189.1">
    <property type="protein sequence ID" value="ENSMPUP00000018915.1"/>
    <property type="gene ID" value="ENSMPUG00000019037.1"/>
</dbReference>
<proteinExistence type="predicted"/>
<sequence>MPPQGWPPQGLSLQGQGGDGPSLNCSDGGVVNWGKVLAFGAGPLGCSGDALLKTGMGRDRRLTWHLSGLLSVHPSLHRDWALQPPYWHLGLCPSGSPGPAHTWVMGLTSWPGGWDLWPPGAAGSSCSLTWLPREITGPGQPLLSMERGSPGAWPPPRTHPCPAQARPRRLQRRCPPSVAFTAGTPPFWKATEQSLSRFADGHPRPPPGRMCSQVPSRRAGPSLPHPSPHASLLGPVVLGALPPSLGQEPFVSSCLDVGGRPGASCPEIGVGLFPGQWTAGEGSPGGRWPGEVPGPSLGPGEEGPSLPLPATDPPCPRPGMSFWLLLDQPPPDQCLSSAFPCASGGFRRQAWPRGAPGRR</sequence>
<organism evidence="2">
    <name type="scientific">Mustela putorius furo</name>
    <name type="common">European domestic ferret</name>
    <name type="synonym">Mustela furo</name>
    <dbReference type="NCBI Taxonomy" id="9669"/>
    <lineage>
        <taxon>Eukaryota</taxon>
        <taxon>Metazoa</taxon>
        <taxon>Chordata</taxon>
        <taxon>Craniata</taxon>
        <taxon>Vertebrata</taxon>
        <taxon>Euteleostomi</taxon>
        <taxon>Mammalia</taxon>
        <taxon>Eutheria</taxon>
        <taxon>Laurasiatheria</taxon>
        <taxon>Carnivora</taxon>
        <taxon>Caniformia</taxon>
        <taxon>Musteloidea</taxon>
        <taxon>Mustelidae</taxon>
        <taxon>Mustelinae</taxon>
        <taxon>Mustela</taxon>
    </lineage>
</organism>
<dbReference type="AlphaFoldDB" id="M3Z5Q3"/>
<feature type="region of interest" description="Disordered" evidence="1">
    <location>
        <begin position="197"/>
        <end position="228"/>
    </location>
</feature>
<feature type="region of interest" description="Disordered" evidence="1">
    <location>
        <begin position="147"/>
        <end position="168"/>
    </location>
</feature>
<feature type="compositionally biased region" description="Low complexity" evidence="1">
    <location>
        <begin position="289"/>
        <end position="305"/>
    </location>
</feature>
<evidence type="ECO:0000256" key="1">
    <source>
        <dbReference type="SAM" id="MobiDB-lite"/>
    </source>
</evidence>
<dbReference type="InParanoid" id="M3Z5Q3"/>
<evidence type="ECO:0000313" key="2">
    <source>
        <dbReference type="Ensembl" id="ENSMPUP00000018915.1"/>
    </source>
</evidence>
<protein>
    <submittedName>
        <fullName evidence="2">Uncharacterized protein</fullName>
    </submittedName>
</protein>
<dbReference type="HOGENOM" id="CLU_771504_0_0_1"/>
<name>M3Z5Q3_MUSPF</name>